<sequence>MHNGVRGELADACGKPGSIEDVTNVVDGGAGGSSHRFAVEASNRNPLLGQILNQSSPDNASASGNKDFFHENRPHFSRSHSAAVF</sequence>
<gene>
    <name evidence="2" type="ORF">GALL_547020</name>
</gene>
<dbReference type="EMBL" id="MLJW01008719">
    <property type="protein sequence ID" value="OIQ63756.1"/>
    <property type="molecule type" value="Genomic_DNA"/>
</dbReference>
<organism evidence="2">
    <name type="scientific">mine drainage metagenome</name>
    <dbReference type="NCBI Taxonomy" id="410659"/>
    <lineage>
        <taxon>unclassified sequences</taxon>
        <taxon>metagenomes</taxon>
        <taxon>ecological metagenomes</taxon>
    </lineage>
</organism>
<comment type="caution">
    <text evidence="2">The sequence shown here is derived from an EMBL/GenBank/DDBJ whole genome shotgun (WGS) entry which is preliminary data.</text>
</comment>
<accession>A0A1J5P8H4</accession>
<evidence type="ECO:0000256" key="1">
    <source>
        <dbReference type="SAM" id="MobiDB-lite"/>
    </source>
</evidence>
<protein>
    <submittedName>
        <fullName evidence="2">Uncharacterized protein</fullName>
    </submittedName>
</protein>
<feature type="compositionally biased region" description="Polar residues" evidence="1">
    <location>
        <begin position="51"/>
        <end position="64"/>
    </location>
</feature>
<dbReference type="AlphaFoldDB" id="A0A1J5P8H4"/>
<feature type="region of interest" description="Disordered" evidence="1">
    <location>
        <begin position="51"/>
        <end position="85"/>
    </location>
</feature>
<proteinExistence type="predicted"/>
<evidence type="ECO:0000313" key="2">
    <source>
        <dbReference type="EMBL" id="OIQ63756.1"/>
    </source>
</evidence>
<reference evidence="2" key="1">
    <citation type="submission" date="2016-10" db="EMBL/GenBank/DDBJ databases">
        <title>Sequence of Gallionella enrichment culture.</title>
        <authorList>
            <person name="Poehlein A."/>
            <person name="Muehling M."/>
            <person name="Daniel R."/>
        </authorList>
    </citation>
    <scope>NUCLEOTIDE SEQUENCE</scope>
</reference>
<name>A0A1J5P8H4_9ZZZZ</name>